<evidence type="ECO:0000256" key="5">
    <source>
        <dbReference type="ARBA" id="ARBA00022630"/>
    </source>
</evidence>
<evidence type="ECO:0000256" key="2">
    <source>
        <dbReference type="ARBA" id="ARBA00022475"/>
    </source>
</evidence>
<comment type="cofactor">
    <cofactor evidence="16 17">
        <name>FMN</name>
        <dbReference type="ChEBI" id="CHEBI:58210"/>
    </cofactor>
</comment>
<dbReference type="GO" id="GO:0010181">
    <property type="term" value="F:FMN binding"/>
    <property type="evidence" value="ECO:0007669"/>
    <property type="project" value="UniProtKB-UniRule"/>
</dbReference>
<evidence type="ECO:0000259" key="18">
    <source>
        <dbReference type="SMART" id="SM00900"/>
    </source>
</evidence>
<evidence type="ECO:0000256" key="6">
    <source>
        <dbReference type="ARBA" id="ARBA00022643"/>
    </source>
</evidence>
<comment type="catalytic activity">
    <reaction evidence="16 17">
        <text>a ubiquinone + n Na(+)(in) + NADH + H(+) = a ubiquinol + n Na(+)(out) + NAD(+)</text>
        <dbReference type="Rhea" id="RHEA:47748"/>
        <dbReference type="Rhea" id="RHEA-COMP:9565"/>
        <dbReference type="Rhea" id="RHEA-COMP:9566"/>
        <dbReference type="ChEBI" id="CHEBI:15378"/>
        <dbReference type="ChEBI" id="CHEBI:16389"/>
        <dbReference type="ChEBI" id="CHEBI:17976"/>
        <dbReference type="ChEBI" id="CHEBI:29101"/>
        <dbReference type="ChEBI" id="CHEBI:57540"/>
        <dbReference type="ChEBI" id="CHEBI:57945"/>
        <dbReference type="EC" id="7.2.1.1"/>
    </reaction>
</comment>
<dbReference type="PIRSF" id="PIRSF009437">
    <property type="entry name" value="NQR-1_subunit_C"/>
    <property type="match status" value="1"/>
</dbReference>
<evidence type="ECO:0000256" key="3">
    <source>
        <dbReference type="ARBA" id="ARBA00022519"/>
    </source>
</evidence>
<accession>A0A853HT80</accession>
<evidence type="ECO:0000256" key="7">
    <source>
        <dbReference type="ARBA" id="ARBA00022692"/>
    </source>
</evidence>
<keyword evidence="13 16" id="KW-0830">Ubiquinone</keyword>
<evidence type="ECO:0000256" key="10">
    <source>
        <dbReference type="ARBA" id="ARBA00023027"/>
    </source>
</evidence>
<dbReference type="Pfam" id="PF04205">
    <property type="entry name" value="FMN_bind"/>
    <property type="match status" value="1"/>
</dbReference>
<keyword evidence="9 16" id="KW-1133">Transmembrane helix</keyword>
<evidence type="ECO:0000256" key="9">
    <source>
        <dbReference type="ARBA" id="ARBA00022989"/>
    </source>
</evidence>
<evidence type="ECO:0000256" key="14">
    <source>
        <dbReference type="ARBA" id="ARBA00023136"/>
    </source>
</evidence>
<keyword evidence="10 16" id="KW-0520">NAD</keyword>
<comment type="function">
    <text evidence="16">NQR complex catalyzes the reduction of ubiquinone-1 to ubiquinol by two successive reactions, coupled with the transport of Na(+) ions from the cytoplasm to the periplasm. NqrA to NqrE are probably involved in the second step, the conversion of ubisemiquinone to ubiquinol.</text>
</comment>
<evidence type="ECO:0000313" key="20">
    <source>
        <dbReference type="Proteomes" id="UP000569732"/>
    </source>
</evidence>
<organism evidence="19 20">
    <name type="scientific">Spartinivicinus marinus</name>
    <dbReference type="NCBI Taxonomy" id="2994442"/>
    <lineage>
        <taxon>Bacteria</taxon>
        <taxon>Pseudomonadati</taxon>
        <taxon>Pseudomonadota</taxon>
        <taxon>Gammaproteobacteria</taxon>
        <taxon>Oceanospirillales</taxon>
        <taxon>Zooshikellaceae</taxon>
        <taxon>Spartinivicinus</taxon>
    </lineage>
</organism>
<keyword evidence="11 16" id="KW-0915">Sodium</keyword>
<dbReference type="InterPro" id="IPR010204">
    <property type="entry name" value="NqrC"/>
</dbReference>
<protein>
    <recommendedName>
        <fullName evidence="16 17">Na(+)-translocating NADH-quinone reductase subunit C</fullName>
        <shortName evidence="16 17">Na(+)-NQR subunit C</shortName>
        <shortName evidence="16 17">Na(+)-translocating NQR subunit C</shortName>
        <ecNumber evidence="16 17">7.2.1.1</ecNumber>
    </recommendedName>
    <alternativeName>
        <fullName evidence="16 17">NQR complex subunit C</fullName>
    </alternativeName>
    <alternativeName>
        <fullName evidence="16 17">NQR-1 subunit C</fullName>
    </alternativeName>
</protein>
<feature type="transmembrane region" description="Helical" evidence="16">
    <location>
        <begin position="12"/>
        <end position="33"/>
    </location>
</feature>
<dbReference type="NCBIfam" id="NF003749">
    <property type="entry name" value="PRK05346.1-5"/>
    <property type="match status" value="1"/>
</dbReference>
<keyword evidence="5 16" id="KW-0285">Flavoprotein</keyword>
<dbReference type="RefSeq" id="WP_180567015.1">
    <property type="nucleotide sequence ID" value="NZ_JACCKB010000003.1"/>
</dbReference>
<comment type="similarity">
    <text evidence="16 17">Belongs to the NqrC family.</text>
</comment>
<gene>
    <name evidence="16" type="primary">nqrC</name>
    <name evidence="19" type="ORF">H0A36_03100</name>
</gene>
<evidence type="ECO:0000256" key="17">
    <source>
        <dbReference type="PIRNR" id="PIRNR009437"/>
    </source>
</evidence>
<dbReference type="GO" id="GO:0005886">
    <property type="term" value="C:plasma membrane"/>
    <property type="evidence" value="ECO:0007669"/>
    <property type="project" value="UniProtKB-SubCell"/>
</dbReference>
<comment type="subcellular location">
    <subcellularLocation>
        <location evidence="16">Cell membrane</location>
        <topology evidence="16">Single-pass membrane protein</topology>
    </subcellularLocation>
</comment>
<dbReference type="EC" id="7.2.1.1" evidence="16 17"/>
<comment type="subunit">
    <text evidence="16 17">Composed of six subunits; NqrA, NqrB, NqrC, NqrD, NqrE and NqrF.</text>
</comment>
<feature type="modified residue" description="FMN phosphoryl threonine" evidence="16">
    <location>
        <position position="227"/>
    </location>
</feature>
<evidence type="ECO:0000256" key="4">
    <source>
        <dbReference type="ARBA" id="ARBA00022553"/>
    </source>
</evidence>
<keyword evidence="20" id="KW-1185">Reference proteome</keyword>
<dbReference type="EMBL" id="JACCKB010000003">
    <property type="protein sequence ID" value="NYZ64980.1"/>
    <property type="molecule type" value="Genomic_DNA"/>
</dbReference>
<keyword evidence="6 16" id="KW-0288">FMN</keyword>
<evidence type="ECO:0000256" key="1">
    <source>
        <dbReference type="ARBA" id="ARBA00022448"/>
    </source>
</evidence>
<feature type="domain" description="FMN-binding" evidence="18">
    <location>
        <begin position="143"/>
        <end position="244"/>
    </location>
</feature>
<evidence type="ECO:0000256" key="15">
    <source>
        <dbReference type="ARBA" id="ARBA00023201"/>
    </source>
</evidence>
<dbReference type="PANTHER" id="PTHR37838:SF1">
    <property type="entry name" value="NA(+)-TRANSLOCATING NADH-QUINONE REDUCTASE SUBUNIT C"/>
    <property type="match status" value="1"/>
</dbReference>
<dbReference type="NCBIfam" id="TIGR01938">
    <property type="entry name" value="nqrC"/>
    <property type="match status" value="1"/>
</dbReference>
<comment type="caution">
    <text evidence="16">Lacks conserved residue(s) required for the propagation of feature annotation.</text>
</comment>
<keyword evidence="2 16" id="KW-1003">Cell membrane</keyword>
<keyword evidence="8 16" id="KW-1278">Translocase</keyword>
<keyword evidence="12 16" id="KW-0406">Ion transport</keyword>
<evidence type="ECO:0000256" key="8">
    <source>
        <dbReference type="ARBA" id="ARBA00022967"/>
    </source>
</evidence>
<reference evidence="19 20" key="1">
    <citation type="submission" date="2020-07" db="EMBL/GenBank/DDBJ databases">
        <title>Endozoicomonas sp. nov., isolated from sediment.</title>
        <authorList>
            <person name="Gu T."/>
        </authorList>
    </citation>
    <scope>NUCLEOTIDE SEQUENCE [LARGE SCALE GENOMIC DNA]</scope>
    <source>
        <strain evidence="19 20">SM1973</strain>
    </source>
</reference>
<dbReference type="Proteomes" id="UP000569732">
    <property type="component" value="Unassembled WGS sequence"/>
</dbReference>
<keyword evidence="7 16" id="KW-0812">Transmembrane</keyword>
<evidence type="ECO:0000256" key="16">
    <source>
        <dbReference type="HAMAP-Rule" id="MF_00427"/>
    </source>
</evidence>
<dbReference type="AlphaFoldDB" id="A0A853HT80"/>
<keyword evidence="14 16" id="KW-0472">Membrane</keyword>
<proteinExistence type="inferred from homology"/>
<dbReference type="NCBIfam" id="NF003746">
    <property type="entry name" value="PRK05346.1-1"/>
    <property type="match status" value="1"/>
</dbReference>
<evidence type="ECO:0000256" key="12">
    <source>
        <dbReference type="ARBA" id="ARBA00023065"/>
    </source>
</evidence>
<evidence type="ECO:0000256" key="13">
    <source>
        <dbReference type="ARBA" id="ARBA00023075"/>
    </source>
</evidence>
<comment type="caution">
    <text evidence="19">The sequence shown here is derived from an EMBL/GenBank/DDBJ whole genome shotgun (WGS) entry which is preliminary data.</text>
</comment>
<evidence type="ECO:0000313" key="19">
    <source>
        <dbReference type="EMBL" id="NYZ64980.1"/>
    </source>
</evidence>
<keyword evidence="15 16" id="KW-0739">Sodium transport</keyword>
<keyword evidence="1 16" id="KW-0813">Transport</keyword>
<dbReference type="HAMAP" id="MF_00427">
    <property type="entry name" value="NqrC"/>
    <property type="match status" value="1"/>
</dbReference>
<dbReference type="InterPro" id="IPR007329">
    <property type="entry name" value="FMN-bd"/>
</dbReference>
<dbReference type="GO" id="GO:0006814">
    <property type="term" value="P:sodium ion transport"/>
    <property type="evidence" value="ECO:0007669"/>
    <property type="project" value="UniProtKB-UniRule"/>
</dbReference>
<name>A0A853HT80_9GAMM</name>
<sequence>MSANNDTIQRTVIVTVLLCLVCSIVVSSAAVFLKPAQTENKKLSMQRSILEIAGLMEEGATVKEQFKQIKTKIVDLRTGKFTDAVDAQAYEQRSAAKNPKLSAVLSGEDDIASIKRRAHYATVYLVENQGKVEKLILPVHGYGLWSTMYGFLALEGDTKTVVGLGFYDHGETPGLGGEVDNPKWKAQWPGKQVFNDQFGVDISVVKGGANPGNPSFKHQVDGLAGATLTSRGLQNLLHFWLGENGFGPFLTNVRKGEA</sequence>
<dbReference type="GO" id="GO:0016655">
    <property type="term" value="F:oxidoreductase activity, acting on NAD(P)H, quinone or similar compound as acceptor"/>
    <property type="evidence" value="ECO:0007669"/>
    <property type="project" value="UniProtKB-UniRule"/>
</dbReference>
<evidence type="ECO:0000256" key="11">
    <source>
        <dbReference type="ARBA" id="ARBA00023053"/>
    </source>
</evidence>
<keyword evidence="3" id="KW-0997">Cell inner membrane</keyword>
<dbReference type="SMART" id="SM00900">
    <property type="entry name" value="FMN_bind"/>
    <property type="match status" value="1"/>
</dbReference>
<dbReference type="PANTHER" id="PTHR37838">
    <property type="entry name" value="NA(+)-TRANSLOCATING NADH-QUINONE REDUCTASE SUBUNIT C"/>
    <property type="match status" value="1"/>
</dbReference>
<keyword evidence="4 16" id="KW-0597">Phosphoprotein</keyword>